<protein>
    <submittedName>
        <fullName evidence="2">Uncharacterized protein</fullName>
    </submittedName>
</protein>
<organism evidence="2 3">
    <name type="scientific">Hydrocarboniphaga daqingensis</name>
    <dbReference type="NCBI Taxonomy" id="490188"/>
    <lineage>
        <taxon>Bacteria</taxon>
        <taxon>Pseudomonadati</taxon>
        <taxon>Pseudomonadota</taxon>
        <taxon>Gammaproteobacteria</taxon>
        <taxon>Nevskiales</taxon>
        <taxon>Nevskiaceae</taxon>
        <taxon>Hydrocarboniphaga</taxon>
    </lineage>
</organism>
<accession>A0A1M5LMM9</accession>
<dbReference type="AlphaFoldDB" id="A0A1M5LMM9"/>
<sequence length="225" mass="24843">MSSVGPPYVLMAVLCMSGSAVWFLMRSDPAQLASMAPSSGSRDDMATLAVPVDTADYTRRQPGRPLTAGLISYASVEDVSLTLRTGRVAVERRTLARPPDPRYPPRTLDTLTVDRFPLLGTRGQLTLQFFNDRLFEIGFRPDDASACARSLKAADSKLRRDANGRAERTSGSQRIATNCDLAASDVGRSLNTEPYVLWQDLRLVRERDDWDLRFGAIPYSNKTPS</sequence>
<evidence type="ECO:0000313" key="2">
    <source>
        <dbReference type="EMBL" id="SHG66275.1"/>
    </source>
</evidence>
<keyword evidence="1" id="KW-0812">Transmembrane</keyword>
<name>A0A1M5LMM9_9GAMM</name>
<proteinExistence type="predicted"/>
<keyword evidence="1" id="KW-1133">Transmembrane helix</keyword>
<dbReference type="RefSeq" id="WP_139250118.1">
    <property type="nucleotide sequence ID" value="NZ_FQWZ01000002.1"/>
</dbReference>
<keyword evidence="1" id="KW-0472">Membrane</keyword>
<evidence type="ECO:0000313" key="3">
    <source>
        <dbReference type="Proteomes" id="UP000199758"/>
    </source>
</evidence>
<dbReference type="Proteomes" id="UP000199758">
    <property type="component" value="Unassembled WGS sequence"/>
</dbReference>
<keyword evidence="3" id="KW-1185">Reference proteome</keyword>
<reference evidence="2 3" key="1">
    <citation type="submission" date="2016-11" db="EMBL/GenBank/DDBJ databases">
        <authorList>
            <person name="Jaros S."/>
            <person name="Januszkiewicz K."/>
            <person name="Wedrychowicz H."/>
        </authorList>
    </citation>
    <scope>NUCLEOTIDE SEQUENCE [LARGE SCALE GENOMIC DNA]</scope>
    <source>
        <strain evidence="2 3">CGMCC 1.7049</strain>
    </source>
</reference>
<gene>
    <name evidence="2" type="ORF">SAMN04488068_0991</name>
</gene>
<evidence type="ECO:0000256" key="1">
    <source>
        <dbReference type="SAM" id="Phobius"/>
    </source>
</evidence>
<feature type="transmembrane region" description="Helical" evidence="1">
    <location>
        <begin position="6"/>
        <end position="25"/>
    </location>
</feature>
<dbReference type="EMBL" id="FQWZ01000002">
    <property type="protein sequence ID" value="SHG66275.1"/>
    <property type="molecule type" value="Genomic_DNA"/>
</dbReference>
<dbReference type="OrthoDB" id="7063709at2"/>